<accession>A0A930E152</accession>
<reference evidence="1" key="1">
    <citation type="submission" date="2020-04" db="EMBL/GenBank/DDBJ databases">
        <title>Deep metagenomics examines the oral microbiome during advanced dental caries in children, revealing novel taxa and co-occurrences with host molecules.</title>
        <authorList>
            <person name="Baker J.L."/>
            <person name="Morton J.T."/>
            <person name="Dinis M."/>
            <person name="Alvarez R."/>
            <person name="Tran N.C."/>
            <person name="Knight R."/>
            <person name="Edlund A."/>
        </authorList>
    </citation>
    <scope>NUCLEOTIDE SEQUENCE</scope>
    <source>
        <strain evidence="1">JCVI_23_bin.11</strain>
    </source>
</reference>
<comment type="caution">
    <text evidence="1">The sequence shown here is derived from an EMBL/GenBank/DDBJ whole genome shotgun (WGS) entry which is preliminary data.</text>
</comment>
<dbReference type="AlphaFoldDB" id="A0A930E152"/>
<organism evidence="1 2">
    <name type="scientific">Parvimonas micra</name>
    <dbReference type="NCBI Taxonomy" id="33033"/>
    <lineage>
        <taxon>Bacteria</taxon>
        <taxon>Bacillati</taxon>
        <taxon>Bacillota</taxon>
        <taxon>Tissierellia</taxon>
        <taxon>Tissierellales</taxon>
        <taxon>Peptoniphilaceae</taxon>
        <taxon>Parvimonas</taxon>
    </lineage>
</organism>
<gene>
    <name evidence="1" type="ORF">HXM94_07950</name>
</gene>
<dbReference type="Pfam" id="PF19952">
    <property type="entry name" value="DUF6414"/>
    <property type="match status" value="1"/>
</dbReference>
<proteinExistence type="predicted"/>
<protein>
    <submittedName>
        <fullName evidence="1">Uncharacterized protein</fullName>
    </submittedName>
</protein>
<dbReference type="EMBL" id="JABZRE010000049">
    <property type="protein sequence ID" value="MBF1307691.1"/>
    <property type="molecule type" value="Genomic_DNA"/>
</dbReference>
<dbReference type="InterPro" id="IPR045633">
    <property type="entry name" value="DUF6414"/>
</dbReference>
<sequence length="298" mass="33652">MMNDINLGRLIVPIYINEKIVLDMLAIMEDGFSMVSQINYTEHKENHSAQNVGAGVSTSATILSKLLRINISGELSHAGNKGENESVVKEKVHTNVSLLSKFRGFLLEHKMLNSDFNFSKMKVGDFIEVEGELQKNPLINYMDIFIDLFRMVEIFTEKPQLGNKKQANNQKQKENETIKQIESFANELKYSGTIDFILSDFKGTTVLSVQEQYLTNDNISEIIGGRFKVLGKVISICEEDVENIDLLRKTSLSILSEELLNEMFSAFKTTDMQQFNLPELKTKITGPAVIVIPIAIYV</sequence>
<dbReference type="Proteomes" id="UP000758611">
    <property type="component" value="Unassembled WGS sequence"/>
</dbReference>
<evidence type="ECO:0000313" key="1">
    <source>
        <dbReference type="EMBL" id="MBF1307691.1"/>
    </source>
</evidence>
<name>A0A930E152_9FIRM</name>
<evidence type="ECO:0000313" key="2">
    <source>
        <dbReference type="Proteomes" id="UP000758611"/>
    </source>
</evidence>